<dbReference type="PANTHER" id="PTHR30337:SF0">
    <property type="entry name" value="NUCLEASE SBCCD SUBUNIT D"/>
    <property type="match status" value="1"/>
</dbReference>
<dbReference type="SUPFAM" id="SSF56300">
    <property type="entry name" value="Metallo-dependent phosphatases"/>
    <property type="match status" value="1"/>
</dbReference>
<keyword evidence="4 9" id="KW-0227">DNA damage</keyword>
<dbReference type="GO" id="GO:0030145">
    <property type="term" value="F:manganese ion binding"/>
    <property type="evidence" value="ECO:0007669"/>
    <property type="project" value="UniProtKB-UniRule"/>
</dbReference>
<evidence type="ECO:0000313" key="12">
    <source>
        <dbReference type="EMBL" id="ABR56295.1"/>
    </source>
</evidence>
<evidence type="ECO:0000256" key="5">
    <source>
        <dbReference type="ARBA" id="ARBA00022801"/>
    </source>
</evidence>
<dbReference type="InterPro" id="IPR050535">
    <property type="entry name" value="DNA_Repair-Maintenance_Comp"/>
</dbReference>
<keyword evidence="8 9" id="KW-0464">Manganese</keyword>
<dbReference type="GO" id="GO:0008408">
    <property type="term" value="F:3'-5' exonuclease activity"/>
    <property type="evidence" value="ECO:0007669"/>
    <property type="project" value="UniProtKB-UniRule"/>
</dbReference>
<evidence type="ECO:0000256" key="8">
    <source>
        <dbReference type="ARBA" id="ARBA00023211"/>
    </source>
</evidence>
<evidence type="ECO:0000256" key="1">
    <source>
        <dbReference type="ARBA" id="ARBA00022722"/>
    </source>
</evidence>
<dbReference type="eggNOG" id="arCOG00397">
    <property type="taxonomic scope" value="Archaea"/>
</dbReference>
<feature type="active site" description="Proton donor" evidence="9">
    <location>
        <position position="85"/>
    </location>
</feature>
<dbReference type="STRING" id="419665.Maeo_0712"/>
<evidence type="ECO:0000256" key="10">
    <source>
        <dbReference type="SAM" id="MobiDB-lite"/>
    </source>
</evidence>
<dbReference type="GO" id="GO:0045027">
    <property type="term" value="F:DNA end binding"/>
    <property type="evidence" value="ECO:0007669"/>
    <property type="project" value="UniProtKB-UniRule"/>
</dbReference>
<feature type="binding site" evidence="9">
    <location>
        <position position="84"/>
    </location>
    <ligand>
        <name>Mn(2+)</name>
        <dbReference type="ChEBI" id="CHEBI:29035"/>
        <label>2</label>
    </ligand>
</feature>
<feature type="binding site" evidence="9">
    <location>
        <position position="10"/>
    </location>
    <ligand>
        <name>Mn(2+)</name>
        <dbReference type="ChEBI" id="CHEBI:29035"/>
        <label>1</label>
    </ligand>
</feature>
<evidence type="ECO:0000256" key="3">
    <source>
        <dbReference type="ARBA" id="ARBA00022759"/>
    </source>
</evidence>
<comment type="similarity">
    <text evidence="9">Belongs to the MRE11/RAD32 family.</text>
</comment>
<evidence type="ECO:0000256" key="4">
    <source>
        <dbReference type="ARBA" id="ARBA00022763"/>
    </source>
</evidence>
<evidence type="ECO:0000256" key="2">
    <source>
        <dbReference type="ARBA" id="ARBA00022723"/>
    </source>
</evidence>
<feature type="compositionally biased region" description="Low complexity" evidence="10">
    <location>
        <begin position="211"/>
        <end position="227"/>
    </location>
</feature>
<gene>
    <name evidence="9" type="primary">mre11</name>
    <name evidence="12" type="ordered locus">Maeo_0712</name>
</gene>
<dbReference type="GO" id="GO:0006302">
    <property type="term" value="P:double-strand break repair"/>
    <property type="evidence" value="ECO:0007669"/>
    <property type="project" value="UniProtKB-UniRule"/>
</dbReference>
<accession>A6UUX3</accession>
<keyword evidence="2 9" id="KW-0479">Metal-binding</keyword>
<feature type="region of interest" description="Disordered" evidence="10">
    <location>
        <begin position="210"/>
        <end position="231"/>
    </location>
</feature>
<dbReference type="InterPro" id="IPR004843">
    <property type="entry name" value="Calcineurin-like_PHP"/>
</dbReference>
<dbReference type="InterPro" id="IPR041796">
    <property type="entry name" value="Mre11_N"/>
</dbReference>
<dbReference type="GO" id="GO:0000403">
    <property type="term" value="F:Y-form DNA binding"/>
    <property type="evidence" value="ECO:0007669"/>
    <property type="project" value="UniProtKB-UniRule"/>
</dbReference>
<organism evidence="12 13">
    <name type="scientific">Methanococcus aeolicus (strain ATCC BAA-1280 / DSM 17508 / OCM 812 / Nankai-3)</name>
    <dbReference type="NCBI Taxonomy" id="419665"/>
    <lineage>
        <taxon>Archaea</taxon>
        <taxon>Methanobacteriati</taxon>
        <taxon>Methanobacteriota</taxon>
        <taxon>Methanomada group</taxon>
        <taxon>Methanococci</taxon>
        <taxon>Methanococcales</taxon>
        <taxon>Methanococcaceae</taxon>
        <taxon>Methanococcus</taxon>
    </lineage>
</organism>
<dbReference type="EMBL" id="CP000743">
    <property type="protein sequence ID" value="ABR56295.1"/>
    <property type="molecule type" value="Genomic_DNA"/>
</dbReference>
<keyword evidence="7 9" id="KW-0234">DNA repair</keyword>
<dbReference type="GeneID" id="5327091"/>
<dbReference type="InterPro" id="IPR029052">
    <property type="entry name" value="Metallo-depent_PP-like"/>
</dbReference>
<dbReference type="Proteomes" id="UP000001106">
    <property type="component" value="Chromosome"/>
</dbReference>
<feature type="binding site" evidence="9">
    <location>
        <position position="164"/>
    </location>
    <ligand>
        <name>Mn(2+)</name>
        <dbReference type="ChEBI" id="CHEBI:29035"/>
        <label>2</label>
    </ligand>
</feature>
<comment type="function">
    <text evidence="9">Part of the Rad50/Mre11 complex, which is involved in the early steps of DNA double-strand break (DSB) repair. The complex may facilitate opening of the processed DNA ends to aid in the recruitment of HerA and NurA. Mre11 binds to DSB ends and has both double-stranded 3'-5' exonuclease activity and single-stranded endonuclease activity.</text>
</comment>
<dbReference type="GO" id="GO:0004519">
    <property type="term" value="F:endonuclease activity"/>
    <property type="evidence" value="ECO:0007669"/>
    <property type="project" value="UniProtKB-UniRule"/>
</dbReference>
<feature type="binding site" evidence="9">
    <location>
        <position position="49"/>
    </location>
    <ligand>
        <name>Mn(2+)</name>
        <dbReference type="ChEBI" id="CHEBI:29035"/>
        <label>2</label>
    </ligand>
</feature>
<keyword evidence="3 9" id="KW-0255">Endonuclease</keyword>
<dbReference type="KEGG" id="mae:Maeo_0712"/>
<dbReference type="HOGENOM" id="CLU_026621_5_2_2"/>
<feature type="domain" description="Calcineurin-like phosphoesterase" evidence="11">
    <location>
        <begin position="1"/>
        <end position="197"/>
    </location>
</feature>
<reference evidence="12" key="1">
    <citation type="submission" date="2007-06" db="EMBL/GenBank/DDBJ databases">
        <title>Complete sequence of Methanococcus aeolicus Nankai-3.</title>
        <authorList>
            <consortium name="US DOE Joint Genome Institute"/>
            <person name="Copeland A."/>
            <person name="Lucas S."/>
            <person name="Lapidus A."/>
            <person name="Barry K."/>
            <person name="Glavina del Rio T."/>
            <person name="Dalin E."/>
            <person name="Tice H."/>
            <person name="Pitluck S."/>
            <person name="Chain P."/>
            <person name="Malfatti S."/>
            <person name="Shin M."/>
            <person name="Vergez L."/>
            <person name="Schmutz J."/>
            <person name="Larimer F."/>
            <person name="Land M."/>
            <person name="Hauser L."/>
            <person name="Kyrpides N."/>
            <person name="Lykidis A."/>
            <person name="Sieprawska-Lupa M."/>
            <person name="Whitman W.B."/>
            <person name="Richardson P."/>
        </authorList>
    </citation>
    <scope>NUCLEOTIDE SEQUENCE [LARGE SCALE GENOMIC DNA]</scope>
    <source>
        <strain evidence="12">Nankai-3</strain>
    </source>
</reference>
<sequence>MQFVHISDNHLGYRQYNLDEREKDMYNAFNMCIDEIINIKPDFVVHSGDLFEQSTPPINALYTAIKAFEKLKECNIPVYIIHGNHDVPSRITKGSPYLILKNMLKDKLRTFTGKKYHIFKKNNKEIFIGGSDYASIGKTTELFDDYKLIEQESKNYKNKILIFHQSIYSYSDIPSYELQVNNLPRGFNYYAGGHIHKRILKTVDLQHKDNNTNNSNINNSNNNSNNTDGSQVLGWSGSTEITDYDEYRDYKKEGKGFYLVDISKNDFDISCVDKINIKCRDFIIDKEIKNENDFENLVNELNNYNDTTKPIVICGVARELLGSLRELMNKKALYSRLSIIEEDIDTTSMFLDINNKTDEMFREFLRNKKYDVEFVQGLYYEALKGDNELYDYINNYYIK</sequence>
<dbReference type="EC" id="3.1.-.-" evidence="9"/>
<name>A6UUX3_META3</name>
<evidence type="ECO:0000313" key="13">
    <source>
        <dbReference type="Proteomes" id="UP000001106"/>
    </source>
</evidence>
<comment type="activity regulation">
    <text evidence="9">Nuclease activity is regulated by Rad50.</text>
</comment>
<comment type="cofactor">
    <cofactor evidence="9">
        <name>Mn(2+)</name>
        <dbReference type="ChEBI" id="CHEBI:29035"/>
    </cofactor>
    <text evidence="9">Binds 2 manganese ions per subunit.</text>
</comment>
<keyword evidence="13" id="KW-1185">Reference proteome</keyword>
<comment type="subunit">
    <text evidence="9">Homodimer. Forms a heterotetramer composed of two Mre11 subunits and two Rad50 subunits.</text>
</comment>
<protein>
    <recommendedName>
        <fullName evidence="9">DNA double-strand break repair protein Mre11</fullName>
        <ecNumber evidence="9">3.1.-.-</ecNumber>
    </recommendedName>
</protein>
<dbReference type="Gene3D" id="3.60.21.10">
    <property type="match status" value="1"/>
</dbReference>
<dbReference type="Pfam" id="PF00149">
    <property type="entry name" value="Metallophos"/>
    <property type="match status" value="1"/>
</dbReference>
<keyword evidence="6 9" id="KW-0269">Exonuclease</keyword>
<keyword evidence="5 9" id="KW-0378">Hydrolase</keyword>
<proteinExistence type="inferred from homology"/>
<dbReference type="AlphaFoldDB" id="A6UUX3"/>
<dbReference type="OrthoDB" id="11638at2157"/>
<feature type="binding site" evidence="9">
    <location>
        <position position="194"/>
    </location>
    <ligand>
        <name>Mn(2+)</name>
        <dbReference type="ChEBI" id="CHEBI:29035"/>
        <label>2</label>
    </ligand>
</feature>
<dbReference type="PANTHER" id="PTHR30337">
    <property type="entry name" value="COMPONENT OF ATP-DEPENDENT DSDNA EXONUCLEASE"/>
    <property type="match status" value="1"/>
</dbReference>
<dbReference type="HAMAP" id="MF_02044">
    <property type="entry name" value="Mre11"/>
    <property type="match status" value="1"/>
</dbReference>
<keyword evidence="1 9" id="KW-0540">Nuclease</keyword>
<dbReference type="InterPro" id="IPR032885">
    <property type="entry name" value="Mre11_archaea-type"/>
</dbReference>
<evidence type="ECO:0000256" key="7">
    <source>
        <dbReference type="ARBA" id="ARBA00023204"/>
    </source>
</evidence>
<feature type="binding site" evidence="9">
    <location>
        <position position="196"/>
    </location>
    <ligand>
        <name>Mn(2+)</name>
        <dbReference type="ChEBI" id="CHEBI:29035"/>
        <label>1</label>
    </ligand>
</feature>
<feature type="binding site" evidence="9">
    <location>
        <position position="49"/>
    </location>
    <ligand>
        <name>Mn(2+)</name>
        <dbReference type="ChEBI" id="CHEBI:29035"/>
        <label>1</label>
    </ligand>
</feature>
<feature type="binding site" evidence="9">
    <location>
        <position position="8"/>
    </location>
    <ligand>
        <name>Mn(2+)</name>
        <dbReference type="ChEBI" id="CHEBI:29035"/>
        <label>1</label>
    </ligand>
</feature>
<dbReference type="RefSeq" id="WP_011973427.1">
    <property type="nucleotide sequence ID" value="NC_009635.1"/>
</dbReference>
<evidence type="ECO:0000256" key="9">
    <source>
        <dbReference type="HAMAP-Rule" id="MF_02044"/>
    </source>
</evidence>
<evidence type="ECO:0000256" key="6">
    <source>
        <dbReference type="ARBA" id="ARBA00022839"/>
    </source>
</evidence>
<dbReference type="CDD" id="cd00840">
    <property type="entry name" value="MPP_Mre11_N"/>
    <property type="match status" value="1"/>
</dbReference>
<evidence type="ECO:0000259" key="11">
    <source>
        <dbReference type="Pfam" id="PF00149"/>
    </source>
</evidence>